<dbReference type="Gene3D" id="3.30.70.260">
    <property type="match status" value="1"/>
</dbReference>
<dbReference type="Gramene" id="KJB07357">
    <property type="protein sequence ID" value="KJB07357"/>
    <property type="gene ID" value="B456_001G168500"/>
</dbReference>
<dbReference type="PANTHER" id="PTHR36357:SF1">
    <property type="entry name" value="OS03G0148300 PROTEIN"/>
    <property type="match status" value="1"/>
</dbReference>
<dbReference type="PANTHER" id="PTHR36357">
    <property type="entry name" value="OS03G0148300 PROTEIN"/>
    <property type="match status" value="1"/>
</dbReference>
<dbReference type="EMBL" id="JABEZZ010000001">
    <property type="protein sequence ID" value="MBA0579071.1"/>
    <property type="molecule type" value="Genomic_DNA"/>
</dbReference>
<protein>
    <recommendedName>
        <fullName evidence="5">Mesoderm development candidate 2</fullName>
    </recommendedName>
</protein>
<reference evidence="2" key="3">
    <citation type="submission" date="2020-04" db="EMBL/GenBank/DDBJ databases">
        <authorList>
            <person name="Grover C.E."/>
            <person name="Arick M.A. II"/>
            <person name="Thrash A."/>
            <person name="Conover J.L."/>
            <person name="Sanders W.S."/>
            <person name="Peterson D.G."/>
            <person name="Scheffler J.A."/>
            <person name="Scheffler B.E."/>
            <person name="Wendel J.F."/>
        </authorList>
    </citation>
    <scope>NUCLEOTIDE SEQUENCE</scope>
    <source>
        <strain evidence="2">8</strain>
        <tissue evidence="2">Leaf</tissue>
    </source>
</reference>
<evidence type="ECO:0000313" key="1">
    <source>
        <dbReference type="EMBL" id="KJB07357.1"/>
    </source>
</evidence>
<dbReference type="OMA" id="DESWKEW"/>
<dbReference type="AlphaFoldDB" id="A0A0D2LTH8"/>
<evidence type="ECO:0000313" key="3">
    <source>
        <dbReference type="Proteomes" id="UP000032304"/>
    </source>
</evidence>
<dbReference type="GO" id="GO:0006457">
    <property type="term" value="P:protein folding"/>
    <property type="evidence" value="ECO:0007669"/>
    <property type="project" value="InterPro"/>
</dbReference>
<name>A0A0D2LTH8_GOSRA</name>
<dbReference type="InterPro" id="IPR019330">
    <property type="entry name" value="MESD"/>
</dbReference>
<reference evidence="1 3" key="1">
    <citation type="journal article" date="2012" name="Nature">
        <title>Repeated polyploidization of Gossypium genomes and the evolution of spinnable cotton fibres.</title>
        <authorList>
            <person name="Paterson A.H."/>
            <person name="Wendel J.F."/>
            <person name="Gundlach H."/>
            <person name="Guo H."/>
            <person name="Jenkins J."/>
            <person name="Jin D."/>
            <person name="Llewellyn D."/>
            <person name="Showmaker K.C."/>
            <person name="Shu S."/>
            <person name="Udall J."/>
            <person name="Yoo M.J."/>
            <person name="Byers R."/>
            <person name="Chen W."/>
            <person name="Doron-Faigenboim A."/>
            <person name="Duke M.V."/>
            <person name="Gong L."/>
            <person name="Grimwood J."/>
            <person name="Grover C."/>
            <person name="Grupp K."/>
            <person name="Hu G."/>
            <person name="Lee T.H."/>
            <person name="Li J."/>
            <person name="Lin L."/>
            <person name="Liu T."/>
            <person name="Marler B.S."/>
            <person name="Page J.T."/>
            <person name="Roberts A.W."/>
            <person name="Romanel E."/>
            <person name="Sanders W.S."/>
            <person name="Szadkowski E."/>
            <person name="Tan X."/>
            <person name="Tang H."/>
            <person name="Xu C."/>
            <person name="Wang J."/>
            <person name="Wang Z."/>
            <person name="Zhang D."/>
            <person name="Zhang L."/>
            <person name="Ashrafi H."/>
            <person name="Bedon F."/>
            <person name="Bowers J.E."/>
            <person name="Brubaker C.L."/>
            <person name="Chee P.W."/>
            <person name="Das S."/>
            <person name="Gingle A.R."/>
            <person name="Haigler C.H."/>
            <person name="Harker D."/>
            <person name="Hoffmann L.V."/>
            <person name="Hovav R."/>
            <person name="Jones D.C."/>
            <person name="Lemke C."/>
            <person name="Mansoor S."/>
            <person name="ur Rahman M."/>
            <person name="Rainville L.N."/>
            <person name="Rambani A."/>
            <person name="Reddy U.K."/>
            <person name="Rong J.K."/>
            <person name="Saranga Y."/>
            <person name="Scheffler B.E."/>
            <person name="Scheffler J.A."/>
            <person name="Stelly D.M."/>
            <person name="Triplett B.A."/>
            <person name="Van Deynze A."/>
            <person name="Vaslin M.F."/>
            <person name="Waghmare V.N."/>
            <person name="Walford S.A."/>
            <person name="Wright R.J."/>
            <person name="Zaki E.A."/>
            <person name="Zhang T."/>
            <person name="Dennis E.S."/>
            <person name="Mayer K.F."/>
            <person name="Peterson D.G."/>
            <person name="Rokhsar D.S."/>
            <person name="Wang X."/>
            <person name="Schmutz J."/>
        </authorList>
    </citation>
    <scope>NUCLEOTIDE SEQUENCE [LARGE SCALE GENOMIC DNA]</scope>
</reference>
<evidence type="ECO:0000313" key="2">
    <source>
        <dbReference type="EMBL" id="MBA0579071.1"/>
    </source>
</evidence>
<reference evidence="2 4" key="2">
    <citation type="journal article" date="2019" name="Genome Biol. Evol.">
        <title>Insights into the evolution of the New World diploid cottons (Gossypium, subgenus Houzingenia) based on genome sequencing.</title>
        <authorList>
            <person name="Grover C.E."/>
            <person name="Arick M.A. 2nd"/>
            <person name="Thrash A."/>
            <person name="Conover J.L."/>
            <person name="Sanders W.S."/>
            <person name="Peterson D.G."/>
            <person name="Frelichowski J.E."/>
            <person name="Scheffler J.A."/>
            <person name="Scheffler B.E."/>
            <person name="Wendel J.F."/>
        </authorList>
    </citation>
    <scope>NUCLEOTIDE SEQUENCE [LARGE SCALE GENOMIC DNA]</scope>
    <source>
        <strain evidence="2">8</strain>
        <tissue evidence="2">Leaf</tissue>
    </source>
</reference>
<dbReference type="OrthoDB" id="75833at2759"/>
<evidence type="ECO:0000313" key="4">
    <source>
        <dbReference type="Proteomes" id="UP000593578"/>
    </source>
</evidence>
<dbReference type="EMBL" id="CM001740">
    <property type="protein sequence ID" value="KJB07357.1"/>
    <property type="molecule type" value="Genomic_DNA"/>
</dbReference>
<gene>
    <name evidence="1" type="ORF">B456_001G168500</name>
    <name evidence="2" type="ORF">Gorai_021337</name>
</gene>
<dbReference type="KEGG" id="gra:105796964"/>
<organism evidence="1 3">
    <name type="scientific">Gossypium raimondii</name>
    <name type="common">Peruvian cotton</name>
    <name type="synonym">Gossypium klotzschianum subsp. raimondii</name>
    <dbReference type="NCBI Taxonomy" id="29730"/>
    <lineage>
        <taxon>Eukaryota</taxon>
        <taxon>Viridiplantae</taxon>
        <taxon>Streptophyta</taxon>
        <taxon>Embryophyta</taxon>
        <taxon>Tracheophyta</taxon>
        <taxon>Spermatophyta</taxon>
        <taxon>Magnoliopsida</taxon>
        <taxon>eudicotyledons</taxon>
        <taxon>Gunneridae</taxon>
        <taxon>Pentapetalae</taxon>
        <taxon>rosids</taxon>
        <taxon>malvids</taxon>
        <taxon>Malvales</taxon>
        <taxon>Malvaceae</taxon>
        <taxon>Malvoideae</taxon>
        <taxon>Gossypium</taxon>
    </lineage>
</organism>
<evidence type="ECO:0008006" key="5">
    <source>
        <dbReference type="Google" id="ProtNLM"/>
    </source>
</evidence>
<keyword evidence="3" id="KW-1185">Reference proteome</keyword>
<sequence length="221" mass="25335">MAIILKIQNLYSFAAPTFPFHAKKKKMKSYQSILILLLMILPLLLSPNAVEGGKRKIHITDDLDDVVDDEEDEAWKEWGKKKTSQEFDPPPSDFDKMELSQIQEEIMKRHTGPAFGFVKLRLGIPRDKNMVAEIALKWTQLLRTGALGVKFMGIDLGTIMFNVEDGHKVLELKEFILSQDEAYEIKIGDKVYRRAGDPPIEVVAEKLRQSKKNEEHVKEEL</sequence>
<accession>A0A0D2LTH8</accession>
<dbReference type="Pfam" id="PF10185">
    <property type="entry name" value="Mesd"/>
    <property type="match status" value="1"/>
</dbReference>
<dbReference type="Proteomes" id="UP000593578">
    <property type="component" value="Unassembled WGS sequence"/>
</dbReference>
<proteinExistence type="predicted"/>
<dbReference type="Proteomes" id="UP000032304">
    <property type="component" value="Chromosome 1"/>
</dbReference>